<dbReference type="OrthoDB" id="5215637at2759"/>
<evidence type="ECO:0000256" key="1">
    <source>
        <dbReference type="ARBA" id="ARBA00004167"/>
    </source>
</evidence>
<comment type="subcellular location">
    <subcellularLocation>
        <location evidence="1">Membrane</location>
        <topology evidence="1">Single-pass membrane protein</topology>
    </subcellularLocation>
</comment>
<proteinExistence type="predicted"/>
<accession>A0A1L7WQA6</accession>
<name>A0A1L7WQA6_9HELO</name>
<dbReference type="PANTHER" id="PTHR15549">
    <property type="entry name" value="PAIRED IMMUNOGLOBULIN-LIKE TYPE 2 RECEPTOR"/>
    <property type="match status" value="1"/>
</dbReference>
<feature type="region of interest" description="Disordered" evidence="5">
    <location>
        <begin position="302"/>
        <end position="347"/>
    </location>
</feature>
<reference evidence="8 9" key="1">
    <citation type="submission" date="2016-03" db="EMBL/GenBank/DDBJ databases">
        <authorList>
            <person name="Ploux O."/>
        </authorList>
    </citation>
    <scope>NUCLEOTIDE SEQUENCE [LARGE SCALE GENOMIC DNA]</scope>
    <source>
        <strain evidence="8 9">UAMH 11012</strain>
    </source>
</reference>
<dbReference type="STRING" id="576137.A0A1L7WQA6"/>
<evidence type="ECO:0000313" key="9">
    <source>
        <dbReference type="Proteomes" id="UP000184330"/>
    </source>
</evidence>
<feature type="region of interest" description="Disordered" evidence="5">
    <location>
        <begin position="235"/>
        <end position="257"/>
    </location>
</feature>
<sequence>MPRLSLQILLSFPFITSLVSATCYLPDGTLAPGAYRCNNATSGHSTCCEIGSVCWSNGVCQKVSNGVIDWIRLGCTDPTWNDPACLHACMSITQNALGVRPCDGIGGTNYCCDLTPNDPGDLSCCSTSAQLFSVPAATIEATVPAQKVIATSADISSLSSTASASTTMSTSATPTSNTASATSTSTSAAATSTNSGSSGLSTGAQAGIGVGVAAVAIGAGALGFLFWWRRRRNSNTYKPTSNNSSENGYGDDPSQWRGDQAYAAHHHHHNGGAWPREQNGYRQGAEYAQAQMAMQQAWNPMTPANLQTPAPPQELENAEKRSPVELGSTSDYHELETPKTMSTPRSG</sequence>
<keyword evidence="7" id="KW-0732">Signal</keyword>
<keyword evidence="3 6" id="KW-1133">Transmembrane helix</keyword>
<dbReference type="PANTHER" id="PTHR15549:SF26">
    <property type="entry name" value="AXIAL BUDDING PATTERN PROTEIN 2-RELATED"/>
    <property type="match status" value="1"/>
</dbReference>
<evidence type="ECO:0000256" key="3">
    <source>
        <dbReference type="ARBA" id="ARBA00022989"/>
    </source>
</evidence>
<organism evidence="8 9">
    <name type="scientific">Phialocephala subalpina</name>
    <dbReference type="NCBI Taxonomy" id="576137"/>
    <lineage>
        <taxon>Eukaryota</taxon>
        <taxon>Fungi</taxon>
        <taxon>Dikarya</taxon>
        <taxon>Ascomycota</taxon>
        <taxon>Pezizomycotina</taxon>
        <taxon>Leotiomycetes</taxon>
        <taxon>Helotiales</taxon>
        <taxon>Mollisiaceae</taxon>
        <taxon>Phialocephala</taxon>
        <taxon>Phialocephala fortinii species complex</taxon>
    </lineage>
</organism>
<evidence type="ECO:0000256" key="7">
    <source>
        <dbReference type="SAM" id="SignalP"/>
    </source>
</evidence>
<feature type="transmembrane region" description="Helical" evidence="6">
    <location>
        <begin position="206"/>
        <end position="228"/>
    </location>
</feature>
<keyword evidence="9" id="KW-1185">Reference proteome</keyword>
<keyword evidence="2 6" id="KW-0812">Transmembrane</keyword>
<evidence type="ECO:0000256" key="5">
    <source>
        <dbReference type="SAM" id="MobiDB-lite"/>
    </source>
</evidence>
<dbReference type="Proteomes" id="UP000184330">
    <property type="component" value="Unassembled WGS sequence"/>
</dbReference>
<gene>
    <name evidence="8" type="ORF">PAC_04854</name>
</gene>
<dbReference type="AlphaFoldDB" id="A0A1L7WQA6"/>
<dbReference type="InterPro" id="IPR051694">
    <property type="entry name" value="Immunoregulatory_rcpt-like"/>
</dbReference>
<evidence type="ECO:0000256" key="6">
    <source>
        <dbReference type="SAM" id="Phobius"/>
    </source>
</evidence>
<evidence type="ECO:0000313" key="8">
    <source>
        <dbReference type="EMBL" id="CZR54969.1"/>
    </source>
</evidence>
<evidence type="ECO:0000256" key="4">
    <source>
        <dbReference type="ARBA" id="ARBA00023136"/>
    </source>
</evidence>
<dbReference type="EMBL" id="FJOG01000005">
    <property type="protein sequence ID" value="CZR54969.1"/>
    <property type="molecule type" value="Genomic_DNA"/>
</dbReference>
<dbReference type="GO" id="GO:0016020">
    <property type="term" value="C:membrane"/>
    <property type="evidence" value="ECO:0007669"/>
    <property type="project" value="UniProtKB-SubCell"/>
</dbReference>
<evidence type="ECO:0000256" key="2">
    <source>
        <dbReference type="ARBA" id="ARBA00022692"/>
    </source>
</evidence>
<feature type="chain" id="PRO_5009875187" description="Mid2 domain-containing protein" evidence="7">
    <location>
        <begin position="22"/>
        <end position="347"/>
    </location>
</feature>
<dbReference type="GO" id="GO:0071944">
    <property type="term" value="C:cell periphery"/>
    <property type="evidence" value="ECO:0007669"/>
    <property type="project" value="UniProtKB-ARBA"/>
</dbReference>
<keyword evidence="4 6" id="KW-0472">Membrane</keyword>
<evidence type="ECO:0008006" key="10">
    <source>
        <dbReference type="Google" id="ProtNLM"/>
    </source>
</evidence>
<protein>
    <recommendedName>
        <fullName evidence="10">Mid2 domain-containing protein</fullName>
    </recommendedName>
</protein>
<feature type="region of interest" description="Disordered" evidence="5">
    <location>
        <begin position="164"/>
        <end position="199"/>
    </location>
</feature>
<feature type="signal peptide" evidence="7">
    <location>
        <begin position="1"/>
        <end position="21"/>
    </location>
</feature>
<feature type="compositionally biased region" description="Polar residues" evidence="5">
    <location>
        <begin position="235"/>
        <end position="247"/>
    </location>
</feature>